<proteinExistence type="inferred from homology"/>
<accession>A0A4S8K0R2</accession>
<dbReference type="EMBL" id="PYDT01000002">
    <property type="protein sequence ID" value="THU68233.1"/>
    <property type="molecule type" value="Genomic_DNA"/>
</dbReference>
<evidence type="ECO:0000256" key="6">
    <source>
        <dbReference type="ARBA" id="ARBA00022968"/>
    </source>
</evidence>
<keyword evidence="3" id="KW-0328">Glycosyltransferase</keyword>
<comment type="subcellular location">
    <subcellularLocation>
        <location evidence="1 12">Golgi apparatus membrane</location>
        <topology evidence="1 12">Single-pass type II membrane protein</topology>
    </subcellularLocation>
</comment>
<keyword evidence="8 12" id="KW-0333">Golgi apparatus</keyword>
<keyword evidence="5" id="KW-0812">Transmembrane</keyword>
<evidence type="ECO:0000313" key="15">
    <source>
        <dbReference type="Proteomes" id="UP000317650"/>
    </source>
</evidence>
<keyword evidence="7" id="KW-1133">Transmembrane helix</keyword>
<keyword evidence="4 12" id="KW-0808">Transferase</keyword>
<evidence type="ECO:0000256" key="9">
    <source>
        <dbReference type="ARBA" id="ARBA00023136"/>
    </source>
</evidence>
<evidence type="ECO:0000256" key="13">
    <source>
        <dbReference type="SAM" id="MobiDB-lite"/>
    </source>
</evidence>
<comment type="similarity">
    <text evidence="2 12">Belongs to the glycosyltransferase 43 family.</text>
</comment>
<evidence type="ECO:0000256" key="2">
    <source>
        <dbReference type="ARBA" id="ARBA00007706"/>
    </source>
</evidence>
<sequence length="472" mass="52846">MGSMDRSKRRNRLWKKALLHFALCFVVGFFTGFAPPSTATFFSGGAAESRPVRSIGILPAAPGDVVERVVEPGVAVNRSMVEIPRSVPAATGGNGVVGDDPPPDMEGAGARGPPAPSRRLLIIVTTTRSNDRFQGAFLRRLAHTLRLVPPPLLWIVVQAHAEAPATAAMLRTTGVMYRHLTFRENITDPAAEADHQRNVALSHVEYHRLTGIVHFAGASNVYDLRFFDEIREIEVFGTWPVAVVSENRKRVVVDGPICHSSKVEGWILKDLSNDRRLLVTSSDVSSRPPNINISGFAFNSSILWDPERWGRPTSLPDTSQDSIRFVHEIILEDETKLKGIPADCSKIMVWHLYMPRVRFHRTVYRYRFRFIPLAVAVPVRFKATQWRNRSELSVNRIVSMGLSHLVKRWNQLRLAVKAFAVAALPSGDNESIIYYEEQQQQQSPIRKENQQQAITAAGEGKAVLSPKRNQHY</sequence>
<dbReference type="GO" id="GO:0009834">
    <property type="term" value="P:plant-type secondary cell wall biogenesis"/>
    <property type="evidence" value="ECO:0007669"/>
    <property type="project" value="TreeGrafter"/>
</dbReference>
<dbReference type="AlphaFoldDB" id="A0A4S8K0R2"/>
<dbReference type="SUPFAM" id="SSF53448">
    <property type="entry name" value="Nucleotide-diphospho-sugar transferases"/>
    <property type="match status" value="1"/>
</dbReference>
<comment type="caution">
    <text evidence="14">The sequence shown here is derived from an EMBL/GenBank/DDBJ whole genome shotgun (WGS) entry which is preliminary data.</text>
</comment>
<dbReference type="Pfam" id="PF03360">
    <property type="entry name" value="Glyco_transf_43"/>
    <property type="match status" value="1"/>
</dbReference>
<dbReference type="GO" id="GO:0010417">
    <property type="term" value="P:glucuronoxylan biosynthetic process"/>
    <property type="evidence" value="ECO:0007669"/>
    <property type="project" value="TreeGrafter"/>
</dbReference>
<name>A0A4S8K0R2_MUSBA</name>
<evidence type="ECO:0000256" key="4">
    <source>
        <dbReference type="ARBA" id="ARBA00022679"/>
    </source>
</evidence>
<dbReference type="GO" id="GO:0071555">
    <property type="term" value="P:cell wall organization"/>
    <property type="evidence" value="ECO:0007669"/>
    <property type="project" value="UniProtKB-KW"/>
</dbReference>
<dbReference type="GO" id="GO:0042285">
    <property type="term" value="F:xylosyltransferase activity"/>
    <property type="evidence" value="ECO:0007669"/>
    <property type="project" value="TreeGrafter"/>
</dbReference>
<dbReference type="InterPro" id="IPR005027">
    <property type="entry name" value="Glyco_trans_43"/>
</dbReference>
<evidence type="ECO:0000313" key="14">
    <source>
        <dbReference type="EMBL" id="THU68233.1"/>
    </source>
</evidence>
<dbReference type="EC" id="2.4.-.-" evidence="12"/>
<keyword evidence="9" id="KW-0472">Membrane</keyword>
<evidence type="ECO:0000256" key="1">
    <source>
        <dbReference type="ARBA" id="ARBA00004323"/>
    </source>
</evidence>
<dbReference type="Gene3D" id="3.90.550.10">
    <property type="entry name" value="Spore Coat Polysaccharide Biosynthesis Protein SpsA, Chain A"/>
    <property type="match status" value="1"/>
</dbReference>
<dbReference type="InterPro" id="IPR029044">
    <property type="entry name" value="Nucleotide-diphossugar_trans"/>
</dbReference>
<protein>
    <recommendedName>
        <fullName evidence="12">Glycosyltransferases</fullName>
        <ecNumber evidence="12">2.4.-.-</ecNumber>
    </recommendedName>
</protein>
<evidence type="ECO:0000256" key="7">
    <source>
        <dbReference type="ARBA" id="ARBA00022989"/>
    </source>
</evidence>
<keyword evidence="6 12" id="KW-0735">Signal-anchor</keyword>
<dbReference type="GO" id="GO:0000139">
    <property type="term" value="C:Golgi membrane"/>
    <property type="evidence" value="ECO:0007669"/>
    <property type="project" value="UniProtKB-SubCell"/>
</dbReference>
<dbReference type="GO" id="GO:0015018">
    <property type="term" value="F:galactosylgalactosylxylosylprotein 3-beta-glucuronosyltransferase activity"/>
    <property type="evidence" value="ECO:0007669"/>
    <property type="project" value="InterPro"/>
</dbReference>
<dbReference type="FunFam" id="3.90.550.10:FF:000084">
    <property type="entry name" value="Glycosyltransferases"/>
    <property type="match status" value="1"/>
</dbReference>
<reference evidence="14 15" key="1">
    <citation type="journal article" date="2019" name="Nat. Plants">
        <title>Genome sequencing of Musa balbisiana reveals subgenome evolution and function divergence in polyploid bananas.</title>
        <authorList>
            <person name="Yao X."/>
        </authorList>
    </citation>
    <scope>NUCLEOTIDE SEQUENCE [LARGE SCALE GENOMIC DNA]</scope>
    <source>
        <strain evidence="15">cv. DH-PKW</strain>
        <tissue evidence="14">Leaves</tissue>
    </source>
</reference>
<evidence type="ECO:0000256" key="3">
    <source>
        <dbReference type="ARBA" id="ARBA00022676"/>
    </source>
</evidence>
<keyword evidence="11 12" id="KW-0961">Cell wall biogenesis/degradation</keyword>
<keyword evidence="10" id="KW-0325">Glycoprotein</keyword>
<comment type="function">
    <text evidence="12">Involved in the synthesis of glucuronoxylan hemicellulose in secondary cell walls.</text>
</comment>
<evidence type="ECO:0000256" key="10">
    <source>
        <dbReference type="ARBA" id="ARBA00023180"/>
    </source>
</evidence>
<dbReference type="PANTHER" id="PTHR10896:SF59">
    <property type="entry name" value="BETA-1,4-XYLOSYLTRANSFERASE IRX9"/>
    <property type="match status" value="1"/>
</dbReference>
<dbReference type="PANTHER" id="PTHR10896">
    <property type="entry name" value="GALACTOSYLGALACTOSYLXYLOSYLPROTEIN 3-BETA-GLUCURONOSYLTRANSFERASE BETA-1,3-GLUCURONYLTRANSFERASE"/>
    <property type="match status" value="1"/>
</dbReference>
<evidence type="ECO:0000256" key="11">
    <source>
        <dbReference type="ARBA" id="ARBA00023316"/>
    </source>
</evidence>
<feature type="region of interest" description="Disordered" evidence="13">
    <location>
        <begin position="90"/>
        <end position="113"/>
    </location>
</feature>
<evidence type="ECO:0000256" key="8">
    <source>
        <dbReference type="ARBA" id="ARBA00023034"/>
    </source>
</evidence>
<keyword evidence="15" id="KW-1185">Reference proteome</keyword>
<evidence type="ECO:0000256" key="5">
    <source>
        <dbReference type="ARBA" id="ARBA00022692"/>
    </source>
</evidence>
<feature type="region of interest" description="Disordered" evidence="13">
    <location>
        <begin position="443"/>
        <end position="472"/>
    </location>
</feature>
<dbReference type="STRING" id="52838.A0A4S8K0R2"/>
<organism evidence="14 15">
    <name type="scientific">Musa balbisiana</name>
    <name type="common">Banana</name>
    <dbReference type="NCBI Taxonomy" id="52838"/>
    <lineage>
        <taxon>Eukaryota</taxon>
        <taxon>Viridiplantae</taxon>
        <taxon>Streptophyta</taxon>
        <taxon>Embryophyta</taxon>
        <taxon>Tracheophyta</taxon>
        <taxon>Spermatophyta</taxon>
        <taxon>Magnoliopsida</taxon>
        <taxon>Liliopsida</taxon>
        <taxon>Zingiberales</taxon>
        <taxon>Musaceae</taxon>
        <taxon>Musa</taxon>
    </lineage>
</organism>
<evidence type="ECO:0000256" key="12">
    <source>
        <dbReference type="RuleBase" id="RU363127"/>
    </source>
</evidence>
<gene>
    <name evidence="14" type="ORF">C4D60_Mb08t01760</name>
</gene>
<dbReference type="Proteomes" id="UP000317650">
    <property type="component" value="Chromosome 8"/>
</dbReference>